<dbReference type="InterPro" id="IPR001753">
    <property type="entry name" value="Enoyl-CoA_hydra/iso"/>
</dbReference>
<dbReference type="Pfam" id="PF00378">
    <property type="entry name" value="ECH_1"/>
    <property type="match status" value="1"/>
</dbReference>
<dbReference type="CDD" id="cd06558">
    <property type="entry name" value="crotonase-like"/>
    <property type="match status" value="1"/>
</dbReference>
<dbReference type="eggNOG" id="COG1024">
    <property type="taxonomic scope" value="Bacteria"/>
</dbReference>
<keyword evidence="5" id="KW-1185">Reference proteome</keyword>
<comment type="similarity">
    <text evidence="1 2">Belongs to the enoyl-CoA hydratase/isomerase family.</text>
</comment>
<evidence type="ECO:0000313" key="5">
    <source>
        <dbReference type="Proteomes" id="UP000006833"/>
    </source>
</evidence>
<proteinExistence type="inferred from homology"/>
<reference evidence="5" key="1">
    <citation type="journal article" date="2010" name="ISME J.">
        <title>The complete genome sequence of the algal symbiont Dinoroseobacter shibae: a hitchhiker's guide to life in the sea.</title>
        <authorList>
            <person name="Wagner-Dobler I."/>
            <person name="Ballhausen B."/>
            <person name="Berger M."/>
            <person name="Brinkhoff T."/>
            <person name="Buchholz I."/>
            <person name="Bunk B."/>
            <person name="Cypionka H."/>
            <person name="Daniel R."/>
            <person name="Drepper T."/>
            <person name="Gerdts G."/>
            <person name="Hahnke S."/>
            <person name="Han C."/>
            <person name="Jahn D."/>
            <person name="Kalhoefer D."/>
            <person name="Kiss H."/>
            <person name="Klenk H.P."/>
            <person name="Kyrpides N."/>
            <person name="Liebl W."/>
            <person name="Liesegang H."/>
            <person name="Meincke L."/>
            <person name="Pati A."/>
            <person name="Petersen J."/>
            <person name="Piekarski T."/>
            <person name="Pommerenke C."/>
            <person name="Pradella S."/>
            <person name="Pukall R."/>
            <person name="Rabus R."/>
            <person name="Stackebrandt E."/>
            <person name="Thole S."/>
            <person name="Thompson L."/>
            <person name="Tielen P."/>
            <person name="Tomasch J."/>
            <person name="von Jan M."/>
            <person name="Wanphrut N."/>
            <person name="Wichels A."/>
            <person name="Zech H."/>
            <person name="Simon M."/>
        </authorList>
    </citation>
    <scope>NUCLEOTIDE SEQUENCE [LARGE SCALE GENOMIC DNA]</scope>
    <source>
        <strain evidence="5">DSM 16493 / NCIMB 14021 / DFL 12</strain>
    </source>
</reference>
<name>A8LJZ0_DINSH</name>
<dbReference type="PANTHER" id="PTHR11941:SF54">
    <property type="entry name" value="ENOYL-COA HYDRATASE, MITOCHONDRIAL"/>
    <property type="match status" value="1"/>
</dbReference>
<dbReference type="InterPro" id="IPR029045">
    <property type="entry name" value="ClpP/crotonase-like_dom_sf"/>
</dbReference>
<dbReference type="GO" id="GO:0016829">
    <property type="term" value="F:lyase activity"/>
    <property type="evidence" value="ECO:0007669"/>
    <property type="project" value="UniProtKB-KW"/>
</dbReference>
<dbReference type="PROSITE" id="PS00166">
    <property type="entry name" value="ENOYL_COA_HYDRATASE"/>
    <property type="match status" value="1"/>
</dbReference>
<dbReference type="EC" id="4.2.1.-" evidence="4"/>
<dbReference type="SUPFAM" id="SSF52096">
    <property type="entry name" value="ClpP/crotonase"/>
    <property type="match status" value="1"/>
</dbReference>
<protein>
    <submittedName>
        <fullName evidence="4">Enoyl-CoA hydratase/isomerase</fullName>
        <ecNumber evidence="4">4.2.1.-</ecNumber>
    </submittedName>
</protein>
<gene>
    <name evidence="4" type="primary">caiD</name>
    <name evidence="4" type="ordered locus">Dshi_0067</name>
</gene>
<evidence type="ECO:0000313" key="4">
    <source>
        <dbReference type="EMBL" id="ABV91816.1"/>
    </source>
</evidence>
<accession>A8LJZ0</accession>
<dbReference type="PANTHER" id="PTHR11941">
    <property type="entry name" value="ENOYL-COA HYDRATASE-RELATED"/>
    <property type="match status" value="1"/>
</dbReference>
<dbReference type="STRING" id="398580.Dshi_0067"/>
<dbReference type="KEGG" id="dsh:Dshi_0067"/>
<dbReference type="InterPro" id="IPR018376">
    <property type="entry name" value="Enoyl-CoA_hyd/isom_CS"/>
</dbReference>
<feature type="compositionally biased region" description="Polar residues" evidence="3">
    <location>
        <begin position="238"/>
        <end position="248"/>
    </location>
</feature>
<feature type="region of interest" description="Disordered" evidence="3">
    <location>
        <begin position="206"/>
        <end position="248"/>
    </location>
</feature>
<dbReference type="Proteomes" id="UP000006833">
    <property type="component" value="Chromosome"/>
</dbReference>
<sequence>MIETTHGDGQCVITLNRPDKANALTAPMLEALERALIEAEAAGLRVVVLTGAGKVFSAGADLEAARNGGLTTHPVWERVSSRIAGYPGLTVAALNGTCAGGALGMMLACDLRVAVPTAKVFYPVLKNGFLPQPSDPPRLAALCGVSRAKMILLGGAKVAAETALSWGLFDRIAAPEELMEAVDGFTVDAKGASPGLLAQIKALCHGDQPGRDRPGPSPAPAMQRHPQPLGTEAVFTASAPSAEQDTGR</sequence>
<dbReference type="GO" id="GO:0006635">
    <property type="term" value="P:fatty acid beta-oxidation"/>
    <property type="evidence" value="ECO:0007669"/>
    <property type="project" value="TreeGrafter"/>
</dbReference>
<dbReference type="AlphaFoldDB" id="A8LJZ0"/>
<organism evidence="4 5">
    <name type="scientific">Dinoroseobacter shibae (strain DSM 16493 / NCIMB 14021 / DFL 12)</name>
    <dbReference type="NCBI Taxonomy" id="398580"/>
    <lineage>
        <taxon>Bacteria</taxon>
        <taxon>Pseudomonadati</taxon>
        <taxon>Pseudomonadota</taxon>
        <taxon>Alphaproteobacteria</taxon>
        <taxon>Rhodobacterales</taxon>
        <taxon>Roseobacteraceae</taxon>
        <taxon>Dinoroseobacter</taxon>
    </lineage>
</organism>
<dbReference type="EMBL" id="CP000830">
    <property type="protein sequence ID" value="ABV91816.1"/>
    <property type="molecule type" value="Genomic_DNA"/>
</dbReference>
<keyword evidence="4" id="KW-0413">Isomerase</keyword>
<keyword evidence="4" id="KW-0456">Lyase</keyword>
<evidence type="ECO:0000256" key="3">
    <source>
        <dbReference type="SAM" id="MobiDB-lite"/>
    </source>
</evidence>
<dbReference type="Gene3D" id="3.90.226.10">
    <property type="entry name" value="2-enoyl-CoA Hydratase, Chain A, domain 1"/>
    <property type="match status" value="1"/>
</dbReference>
<evidence type="ECO:0000256" key="1">
    <source>
        <dbReference type="ARBA" id="ARBA00005254"/>
    </source>
</evidence>
<dbReference type="HOGENOM" id="CLU_009834_7_4_5"/>
<evidence type="ECO:0000256" key="2">
    <source>
        <dbReference type="RuleBase" id="RU003707"/>
    </source>
</evidence>
<dbReference type="OrthoDB" id="7848551at2"/>
<dbReference type="GO" id="GO:0016853">
    <property type="term" value="F:isomerase activity"/>
    <property type="evidence" value="ECO:0007669"/>
    <property type="project" value="UniProtKB-KW"/>
</dbReference>